<name>A0A9Q0MN14_9DIPT</name>
<feature type="domain" description="Acyl-CoA oxidase C-alpha1" evidence="16">
    <location>
        <begin position="294"/>
        <end position="455"/>
    </location>
</feature>
<comment type="similarity">
    <text evidence="4 11">Belongs to the acyl-CoA oxidase family.</text>
</comment>
<dbReference type="InterPro" id="IPR037069">
    <property type="entry name" value="AcylCoA_DH/ox_N_sf"/>
</dbReference>
<proteinExistence type="inferred from homology"/>
<dbReference type="Gene3D" id="2.40.110.10">
    <property type="entry name" value="Butyryl-CoA Dehydrogenase, subunit A, domain 2"/>
    <property type="match status" value="1"/>
</dbReference>
<evidence type="ECO:0000256" key="5">
    <source>
        <dbReference type="ARBA" id="ARBA00022630"/>
    </source>
</evidence>
<dbReference type="FunFam" id="2.40.110.10:FF:000003">
    <property type="entry name" value="Acyl-coenzyme A oxidase"/>
    <property type="match status" value="1"/>
</dbReference>
<dbReference type="GO" id="GO:0005777">
    <property type="term" value="C:peroxisome"/>
    <property type="evidence" value="ECO:0007669"/>
    <property type="project" value="UniProtKB-SubCell"/>
</dbReference>
<dbReference type="EMBL" id="WJQU01002137">
    <property type="protein sequence ID" value="KAJ6633224.1"/>
    <property type="molecule type" value="Genomic_DNA"/>
</dbReference>
<dbReference type="GO" id="GO:0005504">
    <property type="term" value="F:fatty acid binding"/>
    <property type="evidence" value="ECO:0007669"/>
    <property type="project" value="TreeGrafter"/>
</dbReference>
<dbReference type="Pfam" id="PF01756">
    <property type="entry name" value="ACOX"/>
    <property type="match status" value="1"/>
</dbReference>
<feature type="binding site" evidence="13">
    <location>
        <position position="197"/>
    </location>
    <ligand>
        <name>FAD</name>
        <dbReference type="ChEBI" id="CHEBI:57692"/>
    </ligand>
</feature>
<keyword evidence="18" id="KW-1185">Reference proteome</keyword>
<feature type="active site" description="Proton acceptor" evidence="12">
    <location>
        <position position="440"/>
    </location>
</feature>
<dbReference type="InterPro" id="IPR002655">
    <property type="entry name" value="Acyl-CoA_oxidase_C"/>
</dbReference>
<comment type="pathway">
    <text evidence="3">Lipid metabolism; peroxisomal fatty acid beta-oxidation.</text>
</comment>
<sequence>MSLFLVTMTVKTTLNQDLKEEREKVPFVVEEFTNWFHGGEANVKDKRYLENLIVNNSELKLDLDMSYMSHKEKYEEAVRRATIALKLFKKLREEGFGGANFFEKILLPFSSVLKQGSPISLQFSMFIPGLMKLATPEQQAKWVPRALNLSIIGTYAQTEMGHGTFIRGLETTSTYDPETKEFIIHSPTITAYKWWPGGLGHTVNHAIVFAQLYSLGKHHGLHPFIVQLRDEETHKPREGITIGEIGNKVGFNTVNNGFLGFDKVRIPLSHMLMKNAEIRENGEFVKNQSSILNYGTMTHVRVGIVRDMASLIARAVTIAMRYSIVRRQSPIDPNQPEPKVIEHITQQMKIFPLMAKVFAVKYSADNLMRMYLKVTSEIERGDLERLPELHALSCCLKAVSSNEAVQAVETLRLACGGHGFLTSSGFHDLYTNCTAAQTYEGENTVMLLQTARYLIKVWGQALSGKKLPPTVAYLQNYKQGNDRNKWNPSINGILMALQTTTSEKVALAYKHLEARKKLYSAEEAANQTGVELLKVAELHCQSFLLQSTIEMVEKCTPKVSLQLANVLRDILELYAVDLALRFLGDLLQFNNITSNDVEHLQQRMELALKSLRNSALGIVDGFDFPDYVLSSTLGAYDGNVYERLLEAAKKSPLNHEDVNKSFHLYLKPFIKSNL</sequence>
<evidence type="ECO:0000256" key="8">
    <source>
        <dbReference type="ARBA" id="ARBA00023002"/>
    </source>
</evidence>
<keyword evidence="10" id="KW-0576">Peroxisome</keyword>
<dbReference type="Pfam" id="PF14749">
    <property type="entry name" value="Acyl-CoA_ox_N"/>
    <property type="match status" value="1"/>
</dbReference>
<dbReference type="GO" id="GO:0033540">
    <property type="term" value="P:fatty acid beta-oxidation using acyl-CoA oxidase"/>
    <property type="evidence" value="ECO:0007669"/>
    <property type="project" value="TreeGrafter"/>
</dbReference>
<evidence type="ECO:0000256" key="7">
    <source>
        <dbReference type="ARBA" id="ARBA00022832"/>
    </source>
</evidence>
<keyword evidence="7" id="KW-0276">Fatty acid metabolism</keyword>
<evidence type="ECO:0000256" key="9">
    <source>
        <dbReference type="ARBA" id="ARBA00023098"/>
    </source>
</evidence>
<evidence type="ECO:0000256" key="3">
    <source>
        <dbReference type="ARBA" id="ARBA00004846"/>
    </source>
</evidence>
<dbReference type="PANTHER" id="PTHR10909">
    <property type="entry name" value="ELECTRON TRANSPORT OXIDOREDUCTASE"/>
    <property type="match status" value="1"/>
</dbReference>
<dbReference type="PANTHER" id="PTHR10909:SF250">
    <property type="entry name" value="PEROXISOMAL ACYL-COENZYME A OXIDASE 1"/>
    <property type="match status" value="1"/>
</dbReference>
<evidence type="ECO:0000259" key="16">
    <source>
        <dbReference type="Pfam" id="PF22924"/>
    </source>
</evidence>
<feature type="binding site" evidence="13">
    <location>
        <position position="158"/>
    </location>
    <ligand>
        <name>FAD</name>
        <dbReference type="ChEBI" id="CHEBI:57692"/>
    </ligand>
</feature>
<dbReference type="FunFam" id="1.20.140.10:FF:000013">
    <property type="entry name" value="Acyl-coenzyme A oxidase"/>
    <property type="match status" value="1"/>
</dbReference>
<evidence type="ECO:0000256" key="10">
    <source>
        <dbReference type="ARBA" id="ARBA00023140"/>
    </source>
</evidence>
<dbReference type="PIRSF" id="PIRSF000168">
    <property type="entry name" value="Acyl-CoA_oxidase"/>
    <property type="match status" value="1"/>
</dbReference>
<comment type="subcellular location">
    <subcellularLocation>
        <location evidence="2">Peroxisome</location>
    </subcellularLocation>
</comment>
<keyword evidence="6 11" id="KW-0274">FAD</keyword>
<evidence type="ECO:0000313" key="17">
    <source>
        <dbReference type="EMBL" id="KAJ6633224.1"/>
    </source>
</evidence>
<evidence type="ECO:0000256" key="6">
    <source>
        <dbReference type="ARBA" id="ARBA00022827"/>
    </source>
</evidence>
<dbReference type="OrthoDB" id="538336at2759"/>
<gene>
    <name evidence="17" type="ORF">Bhyg_15551</name>
</gene>
<dbReference type="GO" id="GO:0003997">
    <property type="term" value="F:acyl-CoA oxidase activity"/>
    <property type="evidence" value="ECO:0007669"/>
    <property type="project" value="InterPro"/>
</dbReference>
<dbReference type="InterPro" id="IPR012258">
    <property type="entry name" value="Acyl-CoA_oxidase"/>
</dbReference>
<dbReference type="InterPro" id="IPR055060">
    <property type="entry name" value="ACOX_C_alpha1"/>
</dbReference>
<evidence type="ECO:0000256" key="12">
    <source>
        <dbReference type="PIRSR" id="PIRSR000168-1"/>
    </source>
</evidence>
<evidence type="ECO:0000256" key="2">
    <source>
        <dbReference type="ARBA" id="ARBA00004275"/>
    </source>
</evidence>
<dbReference type="GO" id="GO:0055088">
    <property type="term" value="P:lipid homeostasis"/>
    <property type="evidence" value="ECO:0007669"/>
    <property type="project" value="TreeGrafter"/>
</dbReference>
<dbReference type="SUPFAM" id="SSF47203">
    <property type="entry name" value="Acyl-CoA dehydrogenase C-terminal domain-like"/>
    <property type="match status" value="2"/>
</dbReference>
<keyword evidence="8" id="KW-0560">Oxidoreductase</keyword>
<evidence type="ECO:0000256" key="11">
    <source>
        <dbReference type="PIRNR" id="PIRNR000168"/>
    </source>
</evidence>
<dbReference type="Gene3D" id="1.20.140.10">
    <property type="entry name" value="Butyryl-CoA Dehydrogenase, subunit A, domain 3"/>
    <property type="match status" value="2"/>
</dbReference>
<feature type="domain" description="Acyl-coenzyme A oxidase N-terminal" evidence="15">
    <location>
        <begin position="29"/>
        <end position="152"/>
    </location>
</feature>
<protein>
    <recommendedName>
        <fullName evidence="11">Acyl-coenzyme A oxidase</fullName>
    </recommendedName>
</protein>
<dbReference type="Proteomes" id="UP001151699">
    <property type="component" value="Unassembled WGS sequence"/>
</dbReference>
<dbReference type="AlphaFoldDB" id="A0A9Q0MN14"/>
<keyword evidence="5 11" id="KW-0285">Flavoprotein</keyword>
<feature type="domain" description="Acyl-CoA oxidase C-terminal" evidence="14">
    <location>
        <begin position="491"/>
        <end position="671"/>
    </location>
</feature>
<evidence type="ECO:0000256" key="13">
    <source>
        <dbReference type="PIRSR" id="PIRSR000168-2"/>
    </source>
</evidence>
<dbReference type="Gene3D" id="1.10.540.10">
    <property type="entry name" value="Acyl-CoA dehydrogenase/oxidase, N-terminal domain"/>
    <property type="match status" value="1"/>
</dbReference>
<accession>A0A9Q0MN14</accession>
<reference evidence="17" key="1">
    <citation type="submission" date="2022-07" db="EMBL/GenBank/DDBJ databases">
        <authorList>
            <person name="Trinca V."/>
            <person name="Uliana J.V.C."/>
            <person name="Torres T.T."/>
            <person name="Ward R.J."/>
            <person name="Monesi N."/>
        </authorList>
    </citation>
    <scope>NUCLEOTIDE SEQUENCE</scope>
    <source>
        <strain evidence="17">HSMRA1968</strain>
        <tissue evidence="17">Whole embryos</tissue>
    </source>
</reference>
<comment type="cofactor">
    <cofactor evidence="1">
        <name>FAD</name>
        <dbReference type="ChEBI" id="CHEBI:57692"/>
    </cofactor>
</comment>
<dbReference type="InterPro" id="IPR009100">
    <property type="entry name" value="AcylCoA_DH/oxidase_NM_dom_sf"/>
</dbReference>
<dbReference type="InterPro" id="IPR046373">
    <property type="entry name" value="Acyl-CoA_Oxase/DH_mid-dom_sf"/>
</dbReference>
<evidence type="ECO:0000256" key="4">
    <source>
        <dbReference type="ARBA" id="ARBA00006288"/>
    </source>
</evidence>
<comment type="caution">
    <text evidence="17">The sequence shown here is derived from an EMBL/GenBank/DDBJ whole genome shotgun (WGS) entry which is preliminary data.</text>
</comment>
<dbReference type="GO" id="GO:0071949">
    <property type="term" value="F:FAD binding"/>
    <property type="evidence" value="ECO:0007669"/>
    <property type="project" value="InterPro"/>
</dbReference>
<evidence type="ECO:0000259" key="15">
    <source>
        <dbReference type="Pfam" id="PF14749"/>
    </source>
</evidence>
<dbReference type="SUPFAM" id="SSF56645">
    <property type="entry name" value="Acyl-CoA dehydrogenase NM domain-like"/>
    <property type="match status" value="1"/>
</dbReference>
<evidence type="ECO:0000256" key="1">
    <source>
        <dbReference type="ARBA" id="ARBA00001974"/>
    </source>
</evidence>
<keyword evidence="9" id="KW-0443">Lipid metabolism</keyword>
<dbReference type="Pfam" id="PF22924">
    <property type="entry name" value="ACOX_C_alpha1"/>
    <property type="match status" value="1"/>
</dbReference>
<dbReference type="InterPro" id="IPR036250">
    <property type="entry name" value="AcylCo_DH-like_C"/>
</dbReference>
<organism evidence="17 18">
    <name type="scientific">Pseudolycoriella hygida</name>
    <dbReference type="NCBI Taxonomy" id="35572"/>
    <lineage>
        <taxon>Eukaryota</taxon>
        <taxon>Metazoa</taxon>
        <taxon>Ecdysozoa</taxon>
        <taxon>Arthropoda</taxon>
        <taxon>Hexapoda</taxon>
        <taxon>Insecta</taxon>
        <taxon>Pterygota</taxon>
        <taxon>Neoptera</taxon>
        <taxon>Endopterygota</taxon>
        <taxon>Diptera</taxon>
        <taxon>Nematocera</taxon>
        <taxon>Sciaroidea</taxon>
        <taxon>Sciaridae</taxon>
        <taxon>Pseudolycoriella</taxon>
    </lineage>
</organism>
<dbReference type="InterPro" id="IPR029320">
    <property type="entry name" value="Acyl-CoA_ox_N"/>
</dbReference>
<dbReference type="FunFam" id="1.20.140.10:FF:000005">
    <property type="entry name" value="Acyl-coenzyme A oxidase"/>
    <property type="match status" value="1"/>
</dbReference>
<evidence type="ECO:0000313" key="18">
    <source>
        <dbReference type="Proteomes" id="UP001151699"/>
    </source>
</evidence>
<evidence type="ECO:0000259" key="14">
    <source>
        <dbReference type="Pfam" id="PF01756"/>
    </source>
</evidence>